<dbReference type="SMR" id="A0A250DG52"/>
<dbReference type="PANTHER" id="PTHR11895">
    <property type="entry name" value="TRANSAMIDASE"/>
    <property type="match status" value="1"/>
</dbReference>
<dbReference type="Proteomes" id="UP000217154">
    <property type="component" value="Chromosome"/>
</dbReference>
<dbReference type="PROSITE" id="PS00571">
    <property type="entry name" value="AMIDASES"/>
    <property type="match status" value="1"/>
</dbReference>
<reference evidence="2 3" key="1">
    <citation type="submission" date="2017-09" db="EMBL/GenBank/DDBJ databases">
        <title>The diverse metabolic capabilities of V. boronicumulans make it an excellent choice for continued studies on novel biodegradation.</title>
        <authorList>
            <person name="Sun S."/>
        </authorList>
    </citation>
    <scope>NUCLEOTIDE SEQUENCE [LARGE SCALE GENOMIC DNA]</scope>
    <source>
        <strain evidence="2 3">J1</strain>
    </source>
</reference>
<dbReference type="InterPro" id="IPR036928">
    <property type="entry name" value="AS_sf"/>
</dbReference>
<dbReference type="InterPro" id="IPR023631">
    <property type="entry name" value="Amidase_dom"/>
</dbReference>
<dbReference type="SUPFAM" id="SSF75304">
    <property type="entry name" value="Amidase signature (AS) enzymes"/>
    <property type="match status" value="1"/>
</dbReference>
<dbReference type="GO" id="GO:0016740">
    <property type="term" value="F:transferase activity"/>
    <property type="evidence" value="ECO:0007669"/>
    <property type="project" value="UniProtKB-KW"/>
</dbReference>
<dbReference type="PANTHER" id="PTHR11895:SF176">
    <property type="entry name" value="AMIDASE AMID-RELATED"/>
    <property type="match status" value="1"/>
</dbReference>
<feature type="domain" description="Amidase" evidence="1">
    <location>
        <begin position="27"/>
        <end position="446"/>
    </location>
</feature>
<proteinExistence type="predicted"/>
<accession>A0A250DG52</accession>
<dbReference type="Gene3D" id="3.90.1300.10">
    <property type="entry name" value="Amidase signature (AS) domain"/>
    <property type="match status" value="1"/>
</dbReference>
<evidence type="ECO:0000259" key="1">
    <source>
        <dbReference type="Pfam" id="PF01425"/>
    </source>
</evidence>
<organism evidence="2 3">
    <name type="scientific">Variovorax boronicumulans</name>
    <dbReference type="NCBI Taxonomy" id="436515"/>
    <lineage>
        <taxon>Bacteria</taxon>
        <taxon>Pseudomonadati</taxon>
        <taxon>Pseudomonadota</taxon>
        <taxon>Betaproteobacteria</taxon>
        <taxon>Burkholderiales</taxon>
        <taxon>Comamonadaceae</taxon>
        <taxon>Variovorax</taxon>
    </lineage>
</organism>
<dbReference type="InterPro" id="IPR000120">
    <property type="entry name" value="Amidase"/>
</dbReference>
<dbReference type="Pfam" id="PF01425">
    <property type="entry name" value="Amidase"/>
    <property type="match status" value="1"/>
</dbReference>
<dbReference type="InterPro" id="IPR020556">
    <property type="entry name" value="Amidase_CS"/>
</dbReference>
<gene>
    <name evidence="2" type="ORF">CKY39_06870</name>
</gene>
<dbReference type="EMBL" id="CP023284">
    <property type="protein sequence ID" value="ATA52963.1"/>
    <property type="molecule type" value="Genomic_DNA"/>
</dbReference>
<dbReference type="AlphaFoldDB" id="A0A250DG52"/>
<protein>
    <submittedName>
        <fullName evidence="2">Asp-tRNA(Asn)/Glu-tRNA(Gln) amidotransferase GatCAB subunit A</fullName>
    </submittedName>
</protein>
<evidence type="ECO:0000313" key="3">
    <source>
        <dbReference type="Proteomes" id="UP000217154"/>
    </source>
</evidence>
<sequence length="466" mass="49630">MADKELHHLELLEVGRQIQSRERSSEEVTRTMLARIEAVDGRLRSYATRMDAQALDEARRADTEIAAGRARGPLHGVPLAVKDLLWTEGVPSAHGMTIHKAFRPTEDATVVHRLREAGAVILGKLQQTEGAFADHHPQIASPVNPWDATLWPGVSSSGSGVATAAGLCFGALGTDTGGSIRFPSAANGITGLKPTWGRVSRHGAFELAASLDHIGPMTRSAADAGAVLAAIAGADPRDPTASTLPVPDYLATMTRGLAGLRVGIDPAWTLDRVDAPTRATLAAAIRTVESLGASVREVVFPDTAQAVLDWSPLCAVETAVAHEATYPSRRDEYGPGLSGLIDLGLSQSATDYQKLLLRRADFTGRVRTFFEEVDLLLIPAIPFAAPTLERAGQLGVDPELLAGMLRYTCPFDLTGSPTLTLPGGATEAGVPVAFQFVAPHFGEDLLVRAGWAFQRATDWHRRHPPV</sequence>
<name>A0A250DG52_9BURK</name>
<dbReference type="RefSeq" id="WP_095743903.1">
    <property type="nucleotide sequence ID" value="NZ_CP023284.1"/>
</dbReference>
<evidence type="ECO:0000313" key="2">
    <source>
        <dbReference type="EMBL" id="ATA52963.1"/>
    </source>
</evidence>
<keyword evidence="2" id="KW-0808">Transferase</keyword>
<dbReference type="KEGG" id="vbo:CKY39_06870"/>